<evidence type="ECO:0000313" key="4">
    <source>
        <dbReference type="Proteomes" id="UP000555103"/>
    </source>
</evidence>
<keyword evidence="4" id="KW-1185">Reference proteome</keyword>
<keyword evidence="1" id="KW-0732">Signal</keyword>
<evidence type="ECO:0000256" key="1">
    <source>
        <dbReference type="SAM" id="SignalP"/>
    </source>
</evidence>
<dbReference type="InterPro" id="IPR011250">
    <property type="entry name" value="OMP/PagP_B-barrel"/>
</dbReference>
<sequence>MKIRLIIILLLASTCNAFSQSFGVQAGIRVNASGIEYPGVDISRKTGFEGGVTFRQPLYIKSLSIRTGLLYFMQEFSLKNDMGNSTGITYHFSEDNLKIPVTIEWRPAKGLIKPFLHAGLYASCAISGRIKDNDSSNSLKYSGSSNRFDYGAIAGIGVYLTSSIALNANYEYGFSERDLSLGDQFVSVKNRGCSIALNYLF</sequence>
<dbReference type="RefSeq" id="WP_183306248.1">
    <property type="nucleotide sequence ID" value="NZ_JACIEP010000003.1"/>
</dbReference>
<feature type="domain" description="Outer membrane protein beta-barrel" evidence="2">
    <location>
        <begin position="19"/>
        <end position="175"/>
    </location>
</feature>
<dbReference type="EMBL" id="JACIEP010000003">
    <property type="protein sequence ID" value="MBB4035319.1"/>
    <property type="molecule type" value="Genomic_DNA"/>
</dbReference>
<dbReference type="Gene3D" id="2.40.160.20">
    <property type="match status" value="1"/>
</dbReference>
<evidence type="ECO:0000259" key="2">
    <source>
        <dbReference type="Pfam" id="PF13568"/>
    </source>
</evidence>
<dbReference type="AlphaFoldDB" id="A0A840CKZ0"/>
<reference evidence="3 4" key="1">
    <citation type="submission" date="2020-08" db="EMBL/GenBank/DDBJ databases">
        <title>Genomic Encyclopedia of Type Strains, Phase IV (KMG-IV): sequencing the most valuable type-strain genomes for metagenomic binning, comparative biology and taxonomic classification.</title>
        <authorList>
            <person name="Goeker M."/>
        </authorList>
    </citation>
    <scope>NUCLEOTIDE SEQUENCE [LARGE SCALE GENOMIC DNA]</scope>
    <source>
        <strain evidence="3 4">DSM 104969</strain>
    </source>
</reference>
<dbReference type="Proteomes" id="UP000555103">
    <property type="component" value="Unassembled WGS sequence"/>
</dbReference>
<dbReference type="SUPFAM" id="SSF56925">
    <property type="entry name" value="OMPA-like"/>
    <property type="match status" value="1"/>
</dbReference>
<organism evidence="3 4">
    <name type="scientific">Dysgonomonas hofstadii</name>
    <dbReference type="NCBI Taxonomy" id="637886"/>
    <lineage>
        <taxon>Bacteria</taxon>
        <taxon>Pseudomonadati</taxon>
        <taxon>Bacteroidota</taxon>
        <taxon>Bacteroidia</taxon>
        <taxon>Bacteroidales</taxon>
        <taxon>Dysgonomonadaceae</taxon>
        <taxon>Dysgonomonas</taxon>
    </lineage>
</organism>
<accession>A0A840CKZ0</accession>
<dbReference type="InterPro" id="IPR025665">
    <property type="entry name" value="Beta-barrel_OMP_2"/>
</dbReference>
<evidence type="ECO:0000313" key="3">
    <source>
        <dbReference type="EMBL" id="MBB4035319.1"/>
    </source>
</evidence>
<comment type="caution">
    <text evidence="3">The sequence shown here is derived from an EMBL/GenBank/DDBJ whole genome shotgun (WGS) entry which is preliminary data.</text>
</comment>
<gene>
    <name evidence="3" type="ORF">GGR21_001208</name>
</gene>
<feature type="signal peptide" evidence="1">
    <location>
        <begin position="1"/>
        <end position="19"/>
    </location>
</feature>
<dbReference type="Pfam" id="PF13568">
    <property type="entry name" value="OMP_b-brl_2"/>
    <property type="match status" value="1"/>
</dbReference>
<proteinExistence type="predicted"/>
<protein>
    <submittedName>
        <fullName evidence="3">Opacity protein-like surface antigen</fullName>
    </submittedName>
</protein>
<name>A0A840CKZ0_9BACT</name>
<feature type="chain" id="PRO_5032509980" evidence="1">
    <location>
        <begin position="20"/>
        <end position="201"/>
    </location>
</feature>